<evidence type="ECO:0000256" key="4">
    <source>
        <dbReference type="PROSITE-ProRule" id="PRU01161"/>
    </source>
</evidence>
<evidence type="ECO:0000256" key="3">
    <source>
        <dbReference type="ARBA" id="ARBA00023098"/>
    </source>
</evidence>
<name>A0A840S9E3_9SPIR</name>
<protein>
    <submittedName>
        <fullName evidence="7">NTE family protein</fullName>
    </submittedName>
</protein>
<dbReference type="KEGG" id="trc:DYE49_10235"/>
<feature type="short sequence motif" description="DGA/G" evidence="4">
    <location>
        <begin position="220"/>
        <end position="222"/>
    </location>
</feature>
<evidence type="ECO:0000313" key="8">
    <source>
        <dbReference type="EMBL" id="QOS40806.1"/>
    </source>
</evidence>
<dbReference type="PROSITE" id="PS51635">
    <property type="entry name" value="PNPLA"/>
    <property type="match status" value="1"/>
</dbReference>
<reference evidence="8 10" key="1">
    <citation type="submission" date="2018-08" db="EMBL/GenBank/DDBJ databases">
        <title>The first complete genome of Treponema rectale (CHPAT), a commensal spirochete of the bovine rectum.</title>
        <authorList>
            <person name="Staton G.J."/>
            <person name="Clegg S.R."/>
            <person name="Carter S.D."/>
            <person name="Radford A.D."/>
            <person name="Darby A."/>
            <person name="Hall N."/>
            <person name="Birtles R.J."/>
            <person name="Evans N.J."/>
        </authorList>
    </citation>
    <scope>NUCLEOTIDE SEQUENCE [LARGE SCALE GENOMIC DNA]</scope>
    <source>
        <strain evidence="8 10">CHPA</strain>
    </source>
</reference>
<feature type="chain" id="PRO_5033643911" evidence="5">
    <location>
        <begin position="24"/>
        <end position="761"/>
    </location>
</feature>
<feature type="domain" description="PNPLA" evidence="6">
    <location>
        <begin position="39"/>
        <end position="233"/>
    </location>
</feature>
<evidence type="ECO:0000313" key="9">
    <source>
        <dbReference type="Proteomes" id="UP000578697"/>
    </source>
</evidence>
<dbReference type="SUPFAM" id="SSF52151">
    <property type="entry name" value="FabD/lysophospholipase-like"/>
    <property type="match status" value="1"/>
</dbReference>
<feature type="active site" description="Proton acceptor" evidence="4">
    <location>
        <position position="220"/>
    </location>
</feature>
<dbReference type="GO" id="GO:0016042">
    <property type="term" value="P:lipid catabolic process"/>
    <property type="evidence" value="ECO:0007669"/>
    <property type="project" value="UniProtKB-UniRule"/>
</dbReference>
<dbReference type="InterPro" id="IPR050301">
    <property type="entry name" value="NTE"/>
</dbReference>
<evidence type="ECO:0000313" key="10">
    <source>
        <dbReference type="Proteomes" id="UP000593591"/>
    </source>
</evidence>
<dbReference type="EMBL" id="JACHFR010000002">
    <property type="protein sequence ID" value="MBB5219309.1"/>
    <property type="molecule type" value="Genomic_DNA"/>
</dbReference>
<organism evidence="7 9">
    <name type="scientific">Treponema rectale</name>
    <dbReference type="NCBI Taxonomy" id="744512"/>
    <lineage>
        <taxon>Bacteria</taxon>
        <taxon>Pseudomonadati</taxon>
        <taxon>Spirochaetota</taxon>
        <taxon>Spirochaetia</taxon>
        <taxon>Spirochaetales</taxon>
        <taxon>Treponemataceae</taxon>
        <taxon>Treponema</taxon>
    </lineage>
</organism>
<evidence type="ECO:0000313" key="7">
    <source>
        <dbReference type="EMBL" id="MBB5219309.1"/>
    </source>
</evidence>
<dbReference type="AlphaFoldDB" id="A0A840S9E3"/>
<evidence type="ECO:0000256" key="1">
    <source>
        <dbReference type="ARBA" id="ARBA00022801"/>
    </source>
</evidence>
<keyword evidence="1 4" id="KW-0378">Hydrolase</keyword>
<keyword evidence="5" id="KW-0732">Signal</keyword>
<evidence type="ECO:0000256" key="2">
    <source>
        <dbReference type="ARBA" id="ARBA00022963"/>
    </source>
</evidence>
<dbReference type="Proteomes" id="UP000578697">
    <property type="component" value="Unassembled WGS sequence"/>
</dbReference>
<reference evidence="7 9" key="2">
    <citation type="submission" date="2020-08" db="EMBL/GenBank/DDBJ databases">
        <title>Genomic Encyclopedia of Type Strains, Phase IV (KMG-IV): sequencing the most valuable type-strain genomes for metagenomic binning, comparative biology and taxonomic classification.</title>
        <authorList>
            <person name="Goeker M."/>
        </authorList>
    </citation>
    <scope>NUCLEOTIDE SEQUENCE [LARGE SCALE GENOMIC DNA]</scope>
    <source>
        <strain evidence="7 9">DSM 103679</strain>
    </source>
</reference>
<dbReference type="Gene3D" id="3.40.1090.10">
    <property type="entry name" value="Cytosolic phospholipase A2 catalytic domain"/>
    <property type="match status" value="2"/>
</dbReference>
<dbReference type="Pfam" id="PF01734">
    <property type="entry name" value="Patatin"/>
    <property type="match status" value="1"/>
</dbReference>
<dbReference type="Proteomes" id="UP000593591">
    <property type="component" value="Chromosome"/>
</dbReference>
<dbReference type="PANTHER" id="PTHR14226:SF29">
    <property type="entry name" value="NEUROPATHY TARGET ESTERASE SWS"/>
    <property type="match status" value="1"/>
</dbReference>
<feature type="signal peptide" evidence="5">
    <location>
        <begin position="1"/>
        <end position="23"/>
    </location>
</feature>
<sequence>MKVYKKVISFMTVLVLLSWNLHSQSGNGSASKKRPKVALVLSGGGAKGLAEIPLLEALEEEGIPVDMVLGTSMGSLLGSLYCAGYSPKEIRSFMTELDLVSIISEWPQPSLRVPAYALTTKNDNYFSLPFSLSQTKVGAAPGFLGDQKILNMLSTYLSKVGDIDDFDKLAVPFRAVAVDVSTGKEVVYKSGSLVRAVRGSMSLPGVWVPALMSDGTYVMDGGLQNNLPVRLAIESGADIVIAMDVASSVYKNPEEIDDFLSVGIQIFNMIISTNAVAQHKLADLLLIPDLREFSTMDFSRPQQIIEAGELCVKNNRDAIHQIALQLEKQGVVLEKKNYDRVSIYDSLKVKTIEKFVIKDISFKEKVPLPSEDRFKRFVGKKLDLATTEKLVRLLDDLRMSYHLASFSFEAKAGSDDEHCTVEILANHYGYQLSKLFFGGNPSAGITNVHTDSGVRFFVVPDFTAGAYLLGNVELLAHLSFGNTNGFDFSILPYFAKWKDFSVRFDAGAGVYFGSLEPATNIIDEDRYTDDDKGFLLHGGLQFRFIDRITASAGIRYDYSYINSTEESISFPYLYFDSVFNTFNDDLTDFKGVKIEFLGRGGGYGDGVPYYSFEIMYRHRFELLRNRTSLGIELRGANVHFPYELNSGYGDYGGFYGMCGYPQFTYKRDFAIAGLTFNQKLFSIMGIPVHMIVQAKAGIKDNYDPYECSNEPSDSWFAGFNSLEQITGGGALYFVLKTPPGNIYFGGSFNSNGQYTLSVGLM</sequence>
<feature type="active site" description="Nucleophile" evidence="4">
    <location>
        <position position="72"/>
    </location>
</feature>
<keyword evidence="3 4" id="KW-0443">Lipid metabolism</keyword>
<dbReference type="PANTHER" id="PTHR14226">
    <property type="entry name" value="NEUROPATHY TARGET ESTERASE/SWISS CHEESE D.MELANOGASTER"/>
    <property type="match status" value="1"/>
</dbReference>
<accession>A0A840S9E3</accession>
<keyword evidence="9" id="KW-1185">Reference proteome</keyword>
<feature type="short sequence motif" description="GXGXXG" evidence="4">
    <location>
        <begin position="43"/>
        <end position="48"/>
    </location>
</feature>
<keyword evidence="2 4" id="KW-0442">Lipid degradation</keyword>
<dbReference type="InterPro" id="IPR016035">
    <property type="entry name" value="Acyl_Trfase/lysoPLipase"/>
</dbReference>
<proteinExistence type="predicted"/>
<feature type="short sequence motif" description="GXSXG" evidence="4">
    <location>
        <begin position="70"/>
        <end position="74"/>
    </location>
</feature>
<evidence type="ECO:0000256" key="5">
    <source>
        <dbReference type="SAM" id="SignalP"/>
    </source>
</evidence>
<dbReference type="GO" id="GO:0016787">
    <property type="term" value="F:hydrolase activity"/>
    <property type="evidence" value="ECO:0007669"/>
    <property type="project" value="UniProtKB-UniRule"/>
</dbReference>
<dbReference type="CDD" id="cd07205">
    <property type="entry name" value="Pat_PNPLA6_PNPLA7_NTE1_like"/>
    <property type="match status" value="1"/>
</dbReference>
<dbReference type="InterPro" id="IPR002641">
    <property type="entry name" value="PNPLA_dom"/>
</dbReference>
<dbReference type="EMBL" id="CP031517">
    <property type="protein sequence ID" value="QOS40806.1"/>
    <property type="molecule type" value="Genomic_DNA"/>
</dbReference>
<evidence type="ECO:0000259" key="6">
    <source>
        <dbReference type="PROSITE" id="PS51635"/>
    </source>
</evidence>
<gene>
    <name evidence="8" type="ORF">DYE49_10235</name>
    <name evidence="7" type="ORF">HNP77_001678</name>
</gene>
<dbReference type="RefSeq" id="WP_184652722.1">
    <property type="nucleotide sequence ID" value="NZ_JACHFR010000002.1"/>
</dbReference>